<dbReference type="PANTHER" id="PTHR13817:SF73">
    <property type="entry name" value="FIBRONECTIN TYPE-III DOMAIN-CONTAINING PROTEIN"/>
    <property type="match status" value="1"/>
</dbReference>
<dbReference type="EMBL" id="GG685288">
    <property type="protein sequence ID" value="EER00113.1"/>
    <property type="molecule type" value="Genomic_DNA"/>
</dbReference>
<keyword evidence="3" id="KW-0472">Membrane</keyword>
<dbReference type="InterPro" id="IPR050964">
    <property type="entry name" value="Striated_Muscle_Regulatory"/>
</dbReference>
<evidence type="ECO:0000313" key="6">
    <source>
        <dbReference type="Proteomes" id="UP000007800"/>
    </source>
</evidence>
<dbReference type="SUPFAM" id="SSF49265">
    <property type="entry name" value="Fibronectin type III"/>
    <property type="match status" value="2"/>
</dbReference>
<dbReference type="Pfam" id="PF00041">
    <property type="entry name" value="fn3"/>
    <property type="match status" value="2"/>
</dbReference>
<dbReference type="InterPro" id="IPR036116">
    <property type="entry name" value="FN3_sf"/>
</dbReference>
<evidence type="ECO:0000256" key="2">
    <source>
        <dbReference type="SAM" id="MobiDB-lite"/>
    </source>
</evidence>
<feature type="region of interest" description="Disordered" evidence="2">
    <location>
        <begin position="448"/>
        <end position="472"/>
    </location>
</feature>
<dbReference type="PANTHER" id="PTHR13817">
    <property type="entry name" value="TITIN"/>
    <property type="match status" value="1"/>
</dbReference>
<dbReference type="PROSITE" id="PS50853">
    <property type="entry name" value="FN3"/>
    <property type="match status" value="3"/>
</dbReference>
<feature type="region of interest" description="Disordered" evidence="2">
    <location>
        <begin position="357"/>
        <end position="388"/>
    </location>
</feature>
<dbReference type="RefSeq" id="XP_002767395.1">
    <property type="nucleotide sequence ID" value="XM_002767349.1"/>
</dbReference>
<reference evidence="5 6" key="1">
    <citation type="submission" date="2008-07" db="EMBL/GenBank/DDBJ databases">
        <authorList>
            <person name="El-Sayed N."/>
            <person name="Caler E."/>
            <person name="Inman J."/>
            <person name="Amedeo P."/>
            <person name="Hass B."/>
            <person name="Wortman J."/>
        </authorList>
    </citation>
    <scope>NUCLEOTIDE SEQUENCE [LARGE SCALE GENOMIC DNA]</scope>
    <source>
        <strain evidence="6">ATCC 50983 / TXsc</strain>
    </source>
</reference>
<dbReference type="Gene3D" id="2.60.40.10">
    <property type="entry name" value="Immunoglobulins"/>
    <property type="match status" value="3"/>
</dbReference>
<evidence type="ECO:0000256" key="3">
    <source>
        <dbReference type="SAM" id="Phobius"/>
    </source>
</evidence>
<feature type="domain" description="Fibronectin type-III" evidence="4">
    <location>
        <begin position="469"/>
        <end position="567"/>
    </location>
</feature>
<dbReference type="SMART" id="SM00060">
    <property type="entry name" value="FN3"/>
    <property type="match status" value="3"/>
</dbReference>
<feature type="compositionally biased region" description="Polar residues" evidence="2">
    <location>
        <begin position="17"/>
        <end position="34"/>
    </location>
</feature>
<feature type="region of interest" description="Disordered" evidence="2">
    <location>
        <begin position="252"/>
        <end position="272"/>
    </location>
</feature>
<keyword evidence="6" id="KW-1185">Reference proteome</keyword>
<evidence type="ECO:0000313" key="5">
    <source>
        <dbReference type="EMBL" id="EER00113.1"/>
    </source>
</evidence>
<feature type="domain" description="Fibronectin type-III" evidence="4">
    <location>
        <begin position="266"/>
        <end position="371"/>
    </location>
</feature>
<dbReference type="CDD" id="cd00063">
    <property type="entry name" value="FN3"/>
    <property type="match status" value="3"/>
</dbReference>
<keyword evidence="3" id="KW-1133">Transmembrane helix</keyword>
<evidence type="ECO:0000259" key="4">
    <source>
        <dbReference type="PROSITE" id="PS50853"/>
    </source>
</evidence>
<evidence type="ECO:0000256" key="1">
    <source>
        <dbReference type="ARBA" id="ARBA00022737"/>
    </source>
</evidence>
<feature type="domain" description="Fibronectin type-III" evidence="4">
    <location>
        <begin position="375"/>
        <end position="465"/>
    </location>
</feature>
<dbReference type="GeneID" id="9049808"/>
<accession>C5LTE5</accession>
<dbReference type="AlphaFoldDB" id="C5LTE5"/>
<dbReference type="PRINTS" id="PR00014">
    <property type="entry name" value="FNTYPEIII"/>
</dbReference>
<name>C5LTE5_PERM5</name>
<gene>
    <name evidence="5" type="ORF">Pmar_PMAR024593</name>
</gene>
<dbReference type="InParanoid" id="C5LTE5"/>
<feature type="transmembrane region" description="Helical" evidence="3">
    <location>
        <begin position="107"/>
        <end position="134"/>
    </location>
</feature>
<feature type="compositionally biased region" description="Polar residues" evidence="2">
    <location>
        <begin position="357"/>
        <end position="368"/>
    </location>
</feature>
<keyword evidence="3" id="KW-0812">Transmembrane</keyword>
<protein>
    <submittedName>
        <fullName evidence="5">Cell adhesion molecule, putative</fullName>
    </submittedName>
</protein>
<dbReference type="InterPro" id="IPR013783">
    <property type="entry name" value="Ig-like_fold"/>
</dbReference>
<proteinExistence type="predicted"/>
<dbReference type="OrthoDB" id="434099at2759"/>
<feature type="compositionally biased region" description="Polar residues" evidence="2">
    <location>
        <begin position="448"/>
        <end position="464"/>
    </location>
</feature>
<sequence>MNNPLESRGGAVLHATESLSSTVDKQSDNNNNSITEESLLPNAVLQTASLDDSTPKPDAQETTHSSKCYAVRYWVCMIFCCRPPHEMTDDEREEWEKRSFWDKYKPAFFCFIRYFIMLIIGILVGIGIFFLVLYCMGIIGGSSNNDTSNNTIDLGELQYPTVVSGYTNISITISPIAAASPYDPKDYLIETQVATGGSGGGRRLRSDGPWTVSLEVPYDKDHPTTATLTGLTAGEQLLIRYKIEMEDGRVSSPSVAVMEGTKDPTAPSAPGLMAFNTTDRSVSVSIIPPITTNGADITAYVIQHALASSSSNDTTPDSSLTKAEISKDDASKPYTVDDLNSGDYVIFKISAENNVGVSPSSKSYSMTTDEADASSPDQVTDLVDNGSTSNSVSLNWTAPANNGAMILRYIISEGDNTYTVDGHDTSYTVTGLSRGSDYTFYIVAKNSQGDSPKSDGVSTATTESCDADPPSNVMLQTPFSDGVSVSWSKANNNPQCDLPVTAYRVIDDDGNELCQVAATNDDDGALWCDVTGLQPSTSYNIRVQAKNSAAGWSTKSSSPVKMSTIASGECNTRDQIRWWVTTTNPSYNGQTFTEQLESCSVKSFGKPDKVSSCLVDYTEDPSKTPFNLCPITSDCGMCFGVNAQCSMSHCSFPCGMGTAANSAACLECNDQYCKPDFYTCSGLYPSVGPPEPQ</sequence>
<dbReference type="InterPro" id="IPR003961">
    <property type="entry name" value="FN3_dom"/>
</dbReference>
<feature type="region of interest" description="Disordered" evidence="2">
    <location>
        <begin position="1"/>
        <end position="34"/>
    </location>
</feature>
<dbReference type="Proteomes" id="UP000007800">
    <property type="component" value="Unassembled WGS sequence"/>
</dbReference>
<organism evidence="6">
    <name type="scientific">Perkinsus marinus (strain ATCC 50983 / TXsc)</name>
    <dbReference type="NCBI Taxonomy" id="423536"/>
    <lineage>
        <taxon>Eukaryota</taxon>
        <taxon>Sar</taxon>
        <taxon>Alveolata</taxon>
        <taxon>Perkinsozoa</taxon>
        <taxon>Perkinsea</taxon>
        <taxon>Perkinsida</taxon>
        <taxon>Perkinsidae</taxon>
        <taxon>Perkinsus</taxon>
    </lineage>
</organism>
<keyword evidence="1" id="KW-0677">Repeat</keyword>